<gene>
    <name evidence="13 16" type="primary">cysC</name>
    <name evidence="16" type="ORF">R4Z09_10515</name>
</gene>
<name>A0ABZ2CQJ5_9BACI</name>
<proteinExistence type="inferred from homology"/>
<dbReference type="Proteomes" id="UP001357223">
    <property type="component" value="Chromosome"/>
</dbReference>
<evidence type="ECO:0000256" key="6">
    <source>
        <dbReference type="ARBA" id="ARBA00022679"/>
    </source>
</evidence>
<comment type="function">
    <text evidence="2 13 14">Catalyzes the synthesis of activated sulfate.</text>
</comment>
<evidence type="ECO:0000256" key="2">
    <source>
        <dbReference type="ARBA" id="ARBA00002632"/>
    </source>
</evidence>
<dbReference type="NCBIfam" id="NF003013">
    <property type="entry name" value="PRK03846.1"/>
    <property type="match status" value="1"/>
</dbReference>
<dbReference type="EC" id="2.7.1.25" evidence="5 13"/>
<dbReference type="PANTHER" id="PTHR11055:SF1">
    <property type="entry name" value="PAPS SYNTHETASE, ISOFORM D"/>
    <property type="match status" value="1"/>
</dbReference>
<evidence type="ECO:0000256" key="10">
    <source>
        <dbReference type="ARBA" id="ARBA00029724"/>
    </source>
</evidence>
<sequence length="200" mass="22995">MKLSNNIIWHYMTVTKKNRHDLNGHKSCVLWFTGLSGSGKSTLANAVDYALFQQNCRTYVLDGDNIRHGLNSDLSFEEKDRKENIRRIGEVAKLFVDSGIIVSSAFISPFRDDRQLVRNMFEKNEFIEVFVDCPIQVCENRDPKGLYKKARSGMIPGFTGIDSPYEKPNHPEILIDTKQMTIEQSVQKIMDYLNEKQILS</sequence>
<keyword evidence="17" id="KW-1185">Reference proteome</keyword>
<dbReference type="NCBIfam" id="TIGR00455">
    <property type="entry name" value="apsK"/>
    <property type="match status" value="1"/>
</dbReference>
<comment type="similarity">
    <text evidence="4 13 14">Belongs to the APS kinase family.</text>
</comment>
<keyword evidence="13" id="KW-0597">Phosphoprotein</keyword>
<feature type="active site" description="Phosphoserine intermediate" evidence="13">
    <location>
        <position position="108"/>
    </location>
</feature>
<dbReference type="HAMAP" id="MF_00065">
    <property type="entry name" value="Adenylyl_sulf_kinase"/>
    <property type="match status" value="1"/>
</dbReference>
<dbReference type="InterPro" id="IPR059117">
    <property type="entry name" value="APS_kinase_dom"/>
</dbReference>
<dbReference type="InterPro" id="IPR027417">
    <property type="entry name" value="P-loop_NTPase"/>
</dbReference>
<dbReference type="GO" id="GO:0004020">
    <property type="term" value="F:adenylylsulfate kinase activity"/>
    <property type="evidence" value="ECO:0007669"/>
    <property type="project" value="UniProtKB-EC"/>
</dbReference>
<protein>
    <recommendedName>
        <fullName evidence="5 13">Adenylyl-sulfate kinase</fullName>
        <ecNumber evidence="5 13">2.7.1.25</ecNumber>
    </recommendedName>
    <alternativeName>
        <fullName evidence="11 13">APS kinase</fullName>
    </alternativeName>
    <alternativeName>
        <fullName evidence="12 13">ATP adenosine-5'-phosphosulfate 3'-phosphotransferase</fullName>
    </alternativeName>
    <alternativeName>
        <fullName evidence="10 13">Adenosine-5'-phosphosulfate kinase</fullName>
    </alternativeName>
</protein>
<evidence type="ECO:0000256" key="1">
    <source>
        <dbReference type="ARBA" id="ARBA00001823"/>
    </source>
</evidence>
<dbReference type="Gene3D" id="3.40.50.300">
    <property type="entry name" value="P-loop containing nucleotide triphosphate hydrolases"/>
    <property type="match status" value="1"/>
</dbReference>
<evidence type="ECO:0000256" key="12">
    <source>
        <dbReference type="ARBA" id="ARBA00031464"/>
    </source>
</evidence>
<keyword evidence="6 13" id="KW-0808">Transferase</keyword>
<feature type="binding site" evidence="13">
    <location>
        <begin position="34"/>
        <end position="41"/>
    </location>
    <ligand>
        <name>ATP</name>
        <dbReference type="ChEBI" id="CHEBI:30616"/>
    </ligand>
</feature>
<dbReference type="Pfam" id="PF01583">
    <property type="entry name" value="APS_kinase"/>
    <property type="match status" value="1"/>
</dbReference>
<evidence type="ECO:0000313" key="17">
    <source>
        <dbReference type="Proteomes" id="UP001357223"/>
    </source>
</evidence>
<evidence type="ECO:0000256" key="14">
    <source>
        <dbReference type="RuleBase" id="RU004347"/>
    </source>
</evidence>
<dbReference type="RefSeq" id="WP_338452273.1">
    <property type="nucleotide sequence ID" value="NZ_CP137640.1"/>
</dbReference>
<keyword evidence="8 13" id="KW-0418">Kinase</keyword>
<accession>A0ABZ2CQJ5</accession>
<keyword evidence="7 13" id="KW-0547">Nucleotide-binding</keyword>
<reference evidence="16 17" key="1">
    <citation type="submission" date="2023-10" db="EMBL/GenBank/DDBJ databases">
        <title>Niallia locisalis sp.nov. isolated from a salt pond sample.</title>
        <authorList>
            <person name="Li X.-J."/>
            <person name="Dong L."/>
        </authorList>
    </citation>
    <scope>NUCLEOTIDE SEQUENCE [LARGE SCALE GENOMIC DNA]</scope>
    <source>
        <strain evidence="16 17">DSM 29761</strain>
    </source>
</reference>
<organism evidence="16 17">
    <name type="scientific">Niallia oryzisoli</name>
    <dbReference type="NCBI Taxonomy" id="1737571"/>
    <lineage>
        <taxon>Bacteria</taxon>
        <taxon>Bacillati</taxon>
        <taxon>Bacillota</taxon>
        <taxon>Bacilli</taxon>
        <taxon>Bacillales</taxon>
        <taxon>Bacillaceae</taxon>
        <taxon>Niallia</taxon>
    </lineage>
</organism>
<evidence type="ECO:0000313" key="16">
    <source>
        <dbReference type="EMBL" id="WVX83389.1"/>
    </source>
</evidence>
<dbReference type="PANTHER" id="PTHR11055">
    <property type="entry name" value="BIFUNCTIONAL 3'-PHOSPHOADENOSINE 5'-PHOSPHOSULFATE SYNTHASE"/>
    <property type="match status" value="1"/>
</dbReference>
<evidence type="ECO:0000256" key="5">
    <source>
        <dbReference type="ARBA" id="ARBA00012121"/>
    </source>
</evidence>
<evidence type="ECO:0000259" key="15">
    <source>
        <dbReference type="Pfam" id="PF01583"/>
    </source>
</evidence>
<comment type="pathway">
    <text evidence="3 13 14">Sulfur metabolism; hydrogen sulfide biosynthesis; sulfite from sulfate: step 2/3.</text>
</comment>
<evidence type="ECO:0000256" key="13">
    <source>
        <dbReference type="HAMAP-Rule" id="MF_00065"/>
    </source>
</evidence>
<evidence type="ECO:0000256" key="3">
    <source>
        <dbReference type="ARBA" id="ARBA00004806"/>
    </source>
</evidence>
<dbReference type="InterPro" id="IPR002891">
    <property type="entry name" value="APS"/>
</dbReference>
<comment type="catalytic activity">
    <reaction evidence="1 13 14">
        <text>adenosine 5'-phosphosulfate + ATP = 3'-phosphoadenylyl sulfate + ADP + H(+)</text>
        <dbReference type="Rhea" id="RHEA:24152"/>
        <dbReference type="ChEBI" id="CHEBI:15378"/>
        <dbReference type="ChEBI" id="CHEBI:30616"/>
        <dbReference type="ChEBI" id="CHEBI:58243"/>
        <dbReference type="ChEBI" id="CHEBI:58339"/>
        <dbReference type="ChEBI" id="CHEBI:456216"/>
        <dbReference type="EC" id="2.7.1.25"/>
    </reaction>
</comment>
<dbReference type="CDD" id="cd02027">
    <property type="entry name" value="APSK"/>
    <property type="match status" value="1"/>
</dbReference>
<evidence type="ECO:0000256" key="7">
    <source>
        <dbReference type="ARBA" id="ARBA00022741"/>
    </source>
</evidence>
<dbReference type="EMBL" id="CP137640">
    <property type="protein sequence ID" value="WVX83389.1"/>
    <property type="molecule type" value="Genomic_DNA"/>
</dbReference>
<evidence type="ECO:0000256" key="11">
    <source>
        <dbReference type="ARBA" id="ARBA00031393"/>
    </source>
</evidence>
<keyword evidence="9 13" id="KW-0067">ATP-binding</keyword>
<evidence type="ECO:0000256" key="9">
    <source>
        <dbReference type="ARBA" id="ARBA00022840"/>
    </source>
</evidence>
<dbReference type="SUPFAM" id="SSF52540">
    <property type="entry name" value="P-loop containing nucleoside triphosphate hydrolases"/>
    <property type="match status" value="1"/>
</dbReference>
<evidence type="ECO:0000256" key="4">
    <source>
        <dbReference type="ARBA" id="ARBA00007008"/>
    </source>
</evidence>
<evidence type="ECO:0000256" key="8">
    <source>
        <dbReference type="ARBA" id="ARBA00022777"/>
    </source>
</evidence>
<feature type="domain" description="APS kinase" evidence="15">
    <location>
        <begin position="26"/>
        <end position="176"/>
    </location>
</feature>